<reference evidence="2 3" key="1">
    <citation type="journal article" date="2014" name="Appl. Environ. Microbiol.">
        <title>Profile of Secreted Hydrolases, Associated Proteins, and SlpA in Thermoanaerobacterium saccharolyticum during the Degradation of Hemicellulose.</title>
        <authorList>
            <person name="Currie D.H."/>
            <person name="Guss A.M."/>
            <person name="Herring C.D."/>
            <person name="Giannone R.J."/>
            <person name="Johnson C.M."/>
            <person name="Lankford P.K."/>
            <person name="Brown S.D."/>
            <person name="Hettich R.L."/>
            <person name="Lynd L.R."/>
        </authorList>
    </citation>
    <scope>NUCLEOTIDE SEQUENCE [LARGE SCALE GENOMIC DNA]</scope>
    <source>
        <strain evidence="3">DSM 8691 / JW/SL-YS485</strain>
    </source>
</reference>
<dbReference type="InterPro" id="IPR049971">
    <property type="entry name" value="CLC_0170-like"/>
</dbReference>
<sequence length="70" mass="8109">MMNVLLFLKQVFNTYLFAVLFITGFYEAVFDQRNLKKKGLDKDSKICRNIGIAYLAIDAIMYIIIKISPI</sequence>
<dbReference type="BioCyc" id="TSAC1094508:GLMA-761-MONOMER"/>
<protein>
    <submittedName>
        <fullName evidence="2">Uncharacterized protein</fullName>
    </submittedName>
</protein>
<keyword evidence="1" id="KW-0472">Membrane</keyword>
<accession>I3VTC8</accession>
<dbReference type="NCBIfam" id="NF042414">
    <property type="entry name" value="CLC_0170_fam"/>
    <property type="match status" value="1"/>
</dbReference>
<gene>
    <name evidence="2" type="ordered locus">Tsac_0751</name>
</gene>
<dbReference type="PATRIC" id="fig|1094508.3.peg.758"/>
<dbReference type="EMBL" id="CP003184">
    <property type="protein sequence ID" value="AFK85773.1"/>
    <property type="molecule type" value="Genomic_DNA"/>
</dbReference>
<organism evidence="2 3">
    <name type="scientific">Thermoanaerobacterium saccharolyticum (strain DSM 8691 / JW/SL-YS485)</name>
    <dbReference type="NCBI Taxonomy" id="1094508"/>
    <lineage>
        <taxon>Bacteria</taxon>
        <taxon>Bacillati</taxon>
        <taxon>Bacillota</taxon>
        <taxon>Clostridia</taxon>
        <taxon>Thermoanaerobacterales</taxon>
        <taxon>Thermoanaerobacteraceae</taxon>
        <taxon>Thermoanaerobacterium</taxon>
    </lineage>
</organism>
<dbReference type="STRING" id="1094508.Tsac_0751"/>
<keyword evidence="1" id="KW-0812">Transmembrane</keyword>
<name>I3VTC8_THESW</name>
<dbReference type="eggNOG" id="ENOG50344T0">
    <property type="taxonomic scope" value="Bacteria"/>
</dbReference>
<dbReference type="RefSeq" id="WP_014757679.1">
    <property type="nucleotide sequence ID" value="NC_017992.1"/>
</dbReference>
<dbReference type="AlphaFoldDB" id="I3VTC8"/>
<dbReference type="KEGG" id="tsh:Tsac_0751"/>
<dbReference type="Proteomes" id="UP000006178">
    <property type="component" value="Chromosome"/>
</dbReference>
<keyword evidence="3" id="KW-1185">Reference proteome</keyword>
<feature type="transmembrane region" description="Helical" evidence="1">
    <location>
        <begin position="51"/>
        <end position="68"/>
    </location>
</feature>
<evidence type="ECO:0000313" key="3">
    <source>
        <dbReference type="Proteomes" id="UP000006178"/>
    </source>
</evidence>
<feature type="transmembrane region" description="Helical" evidence="1">
    <location>
        <begin position="12"/>
        <end position="30"/>
    </location>
</feature>
<evidence type="ECO:0000256" key="1">
    <source>
        <dbReference type="SAM" id="Phobius"/>
    </source>
</evidence>
<evidence type="ECO:0000313" key="2">
    <source>
        <dbReference type="EMBL" id="AFK85773.1"/>
    </source>
</evidence>
<proteinExistence type="predicted"/>
<keyword evidence="1" id="KW-1133">Transmembrane helix</keyword>